<evidence type="ECO:0000313" key="3">
    <source>
        <dbReference type="Proteomes" id="UP000037564"/>
    </source>
</evidence>
<dbReference type="EMBL" id="LGZN01000006">
    <property type="protein sequence ID" value="KNF72167.1"/>
    <property type="molecule type" value="Genomic_DNA"/>
</dbReference>
<dbReference type="AntiFam" id="ANF00064">
    <property type="entry name" value="Unclear, Possibly translation of poorly localized IS Element IS621"/>
</dbReference>
<dbReference type="PATRIC" id="fig|562.10474.peg.618"/>
<evidence type="ECO:0000313" key="2">
    <source>
        <dbReference type="EMBL" id="KPO13037.1"/>
    </source>
</evidence>
<proteinExistence type="predicted"/>
<protein>
    <submittedName>
        <fullName evidence="1">Uncharacterized protein</fullName>
    </submittedName>
</protein>
<name>A0A094VSR9_ECOLX</name>
<dbReference type="EMBL" id="LDYI01000079">
    <property type="protein sequence ID" value="KPO13037.1"/>
    <property type="molecule type" value="Genomic_DNA"/>
</dbReference>
<reference evidence="1 3" key="2">
    <citation type="submission" date="2015-07" db="EMBL/GenBank/DDBJ databases">
        <title>Genome sequences of 64 non-O157:H7 Shiga toxin-producing Escherichia coli strains.</title>
        <authorList>
            <person name="Gonzalez-Escalona N."/>
            <person name="Toro M."/>
            <person name="Timme R."/>
            <person name="Payne J."/>
        </authorList>
    </citation>
    <scope>NUCLEOTIDE SEQUENCE [LARGE SCALE GENOMIC DNA]</scope>
    <source>
        <strain evidence="1 3">CFSAN026843</strain>
    </source>
</reference>
<evidence type="ECO:0000313" key="1">
    <source>
        <dbReference type="EMBL" id="KNF72167.1"/>
    </source>
</evidence>
<organism evidence="1 3">
    <name type="scientific">Escherichia coli</name>
    <dbReference type="NCBI Taxonomy" id="562"/>
    <lineage>
        <taxon>Bacteria</taxon>
        <taxon>Pseudomonadati</taxon>
        <taxon>Pseudomonadota</taxon>
        <taxon>Gammaproteobacteria</taxon>
        <taxon>Enterobacterales</taxon>
        <taxon>Enterobacteriaceae</taxon>
        <taxon>Escherichia</taxon>
    </lineage>
</organism>
<sequence>MPGLSLVLKVLANAKLPDALRLSGLRGSCNILNLHDLVGRIRRSRRIRHE</sequence>
<dbReference type="Proteomes" id="UP000037564">
    <property type="component" value="Unassembled WGS sequence"/>
</dbReference>
<comment type="caution">
    <text evidence="1">The sequence shown here is derived from an EMBL/GenBank/DDBJ whole genome shotgun (WGS) entry which is preliminary data.</text>
</comment>
<reference evidence="2 4" key="1">
    <citation type="journal article" date="2015" name="Front. Microbiol.">
        <title>Genetic determinants of heat resistance in Escherichia coli.</title>
        <authorList>
            <person name="Mercer R.G."/>
            <person name="Zheng J."/>
            <person name="Garcia-Hernandez R."/>
            <person name="Ruan L."/>
            <person name="Ganzle M.G."/>
            <person name="McMullen L.M."/>
        </authorList>
    </citation>
    <scope>NUCLEOTIDE SEQUENCE [LARGE SCALE GENOMIC DNA]</scope>
    <source>
        <strain evidence="2 4">AW1.3</strain>
    </source>
</reference>
<accession>A0A094VSR9</accession>
<dbReference type="Proteomes" id="UP000050556">
    <property type="component" value="Unassembled WGS sequence"/>
</dbReference>
<gene>
    <name evidence="2" type="ORF">ACU57_10215</name>
    <name evidence="1" type="ORF">WR15_00935</name>
</gene>
<evidence type="ECO:0000313" key="4">
    <source>
        <dbReference type="Proteomes" id="UP000050556"/>
    </source>
</evidence>
<dbReference type="AlphaFoldDB" id="A0A094VSR9"/>